<evidence type="ECO:0008006" key="3">
    <source>
        <dbReference type="Google" id="ProtNLM"/>
    </source>
</evidence>
<keyword evidence="2" id="KW-1185">Reference proteome</keyword>
<name>A0ABR7G6I2_9FIRM</name>
<accession>A0ABR7G6I2</accession>
<dbReference type="Proteomes" id="UP000631576">
    <property type="component" value="Unassembled WGS sequence"/>
</dbReference>
<evidence type="ECO:0000313" key="2">
    <source>
        <dbReference type="Proteomes" id="UP000631576"/>
    </source>
</evidence>
<sequence>MSQKDKVIDAMRRNGGYATFQQLNQLVDFSTWKTQTPQANIRRIVQVHDEFFRIKPGLWALSECKEDVLKRFDIVENDTKSDDLFTHSYYQGIIVELGNMHNYKTYVPNQDKNKKFLERKLCELTTESELPEFTYDKIAKRAKTIDVIWFNERRMPFRFYEVEHSTNITNSLDKFYELQDFRADFYIIADESRRNQFDRLLERNIYSSIRNYVKFFNYENLINQYTKESSLMMMDRI</sequence>
<proteinExistence type="predicted"/>
<dbReference type="EMBL" id="JACOPE010000001">
    <property type="protein sequence ID" value="MBC5683045.1"/>
    <property type="molecule type" value="Genomic_DNA"/>
</dbReference>
<gene>
    <name evidence="1" type="ORF">H8S40_05585</name>
</gene>
<organism evidence="1 2">
    <name type="scientific">Ruminococcus hominis</name>
    <dbReference type="NCBI Taxonomy" id="2763065"/>
    <lineage>
        <taxon>Bacteria</taxon>
        <taxon>Bacillati</taxon>
        <taxon>Bacillota</taxon>
        <taxon>Clostridia</taxon>
        <taxon>Eubacteriales</taxon>
        <taxon>Oscillospiraceae</taxon>
        <taxon>Ruminococcus</taxon>
    </lineage>
</organism>
<reference evidence="1 2" key="1">
    <citation type="submission" date="2020-08" db="EMBL/GenBank/DDBJ databases">
        <title>Genome public.</title>
        <authorList>
            <person name="Liu C."/>
            <person name="Sun Q."/>
        </authorList>
    </citation>
    <scope>NUCLEOTIDE SEQUENCE [LARGE SCALE GENOMIC DNA]</scope>
    <source>
        <strain evidence="1 2">NSJ-13</strain>
    </source>
</reference>
<protein>
    <recommendedName>
        <fullName evidence="3">HTH HARE-type domain-containing protein</fullName>
    </recommendedName>
</protein>
<dbReference type="RefSeq" id="WP_186864803.1">
    <property type="nucleotide sequence ID" value="NZ_JACOPE010000001.1"/>
</dbReference>
<evidence type="ECO:0000313" key="1">
    <source>
        <dbReference type="EMBL" id="MBC5683045.1"/>
    </source>
</evidence>
<comment type="caution">
    <text evidence="1">The sequence shown here is derived from an EMBL/GenBank/DDBJ whole genome shotgun (WGS) entry which is preliminary data.</text>
</comment>